<dbReference type="OrthoDB" id="432234at2759"/>
<accession>A0A0C3AIA3</accession>
<dbReference type="InParanoid" id="A0A0C3AIA3"/>
<name>A0A0C3AIA3_9AGAM</name>
<dbReference type="Proteomes" id="UP000053989">
    <property type="component" value="Unassembled WGS sequence"/>
</dbReference>
<reference evidence="3" key="2">
    <citation type="submission" date="2015-01" db="EMBL/GenBank/DDBJ databases">
        <title>Evolutionary Origins and Diversification of the Mycorrhizal Mutualists.</title>
        <authorList>
            <consortium name="DOE Joint Genome Institute"/>
            <consortium name="Mycorrhizal Genomics Consortium"/>
            <person name="Kohler A."/>
            <person name="Kuo A."/>
            <person name="Nagy L.G."/>
            <person name="Floudas D."/>
            <person name="Copeland A."/>
            <person name="Barry K.W."/>
            <person name="Cichocki N."/>
            <person name="Veneault-Fourrey C."/>
            <person name="LaButti K."/>
            <person name="Lindquist E.A."/>
            <person name="Lipzen A."/>
            <person name="Lundell T."/>
            <person name="Morin E."/>
            <person name="Murat C."/>
            <person name="Riley R."/>
            <person name="Ohm R."/>
            <person name="Sun H."/>
            <person name="Tunlid A."/>
            <person name="Henrissat B."/>
            <person name="Grigoriev I.V."/>
            <person name="Hibbett D.S."/>
            <person name="Martin F."/>
        </authorList>
    </citation>
    <scope>NUCLEOTIDE SEQUENCE [LARGE SCALE GENOMIC DNA]</scope>
    <source>
        <strain evidence="3">Foug A</strain>
    </source>
</reference>
<dbReference type="Gene3D" id="3.40.50.300">
    <property type="entry name" value="P-loop containing nucleotide triphosphate hydrolases"/>
    <property type="match status" value="1"/>
</dbReference>
<evidence type="ECO:0000259" key="1">
    <source>
        <dbReference type="Pfam" id="PF05872"/>
    </source>
</evidence>
<dbReference type="AlphaFoldDB" id="A0A0C3AIA3"/>
<gene>
    <name evidence="2" type="ORF">SCLCIDRAFT_1213106</name>
</gene>
<evidence type="ECO:0000313" key="2">
    <source>
        <dbReference type="EMBL" id="KIM64602.1"/>
    </source>
</evidence>
<reference evidence="2 3" key="1">
    <citation type="submission" date="2014-04" db="EMBL/GenBank/DDBJ databases">
        <authorList>
            <consortium name="DOE Joint Genome Institute"/>
            <person name="Kuo A."/>
            <person name="Kohler A."/>
            <person name="Nagy L.G."/>
            <person name="Floudas D."/>
            <person name="Copeland A."/>
            <person name="Barry K.W."/>
            <person name="Cichocki N."/>
            <person name="Veneault-Fourrey C."/>
            <person name="LaButti K."/>
            <person name="Lindquist E.A."/>
            <person name="Lipzen A."/>
            <person name="Lundell T."/>
            <person name="Morin E."/>
            <person name="Murat C."/>
            <person name="Sun H."/>
            <person name="Tunlid A."/>
            <person name="Henrissat B."/>
            <person name="Grigoriev I.V."/>
            <person name="Hibbett D.S."/>
            <person name="Martin F."/>
            <person name="Nordberg H.P."/>
            <person name="Cantor M.N."/>
            <person name="Hua S.X."/>
        </authorList>
    </citation>
    <scope>NUCLEOTIDE SEQUENCE [LARGE SCALE GENOMIC DNA]</scope>
    <source>
        <strain evidence="2 3">Foug A</strain>
    </source>
</reference>
<dbReference type="InterPro" id="IPR027417">
    <property type="entry name" value="P-loop_NTPase"/>
</dbReference>
<sequence>MDETFTSNLGESCAAGVDIIPHVEEHLTALDATNLLFSQRRTYDIIDWHLNETLANRKPSQLLMIIAGEGGVGKSKTIQTITQNFYHRGVAHMLVKGAYTGIAASIIDGKTLHVIAQISILSLMKSR</sequence>
<evidence type="ECO:0000313" key="3">
    <source>
        <dbReference type="Proteomes" id="UP000053989"/>
    </source>
</evidence>
<organism evidence="2 3">
    <name type="scientific">Scleroderma citrinum Foug A</name>
    <dbReference type="NCBI Taxonomy" id="1036808"/>
    <lineage>
        <taxon>Eukaryota</taxon>
        <taxon>Fungi</taxon>
        <taxon>Dikarya</taxon>
        <taxon>Basidiomycota</taxon>
        <taxon>Agaricomycotina</taxon>
        <taxon>Agaricomycetes</taxon>
        <taxon>Agaricomycetidae</taxon>
        <taxon>Boletales</taxon>
        <taxon>Sclerodermatineae</taxon>
        <taxon>Sclerodermataceae</taxon>
        <taxon>Scleroderma</taxon>
    </lineage>
</organism>
<dbReference type="InterPro" id="IPR033186">
    <property type="entry name" value="HerA_C"/>
</dbReference>
<dbReference type="Pfam" id="PF05872">
    <property type="entry name" value="HerA_C"/>
    <property type="match status" value="1"/>
</dbReference>
<dbReference type="EMBL" id="KN822027">
    <property type="protein sequence ID" value="KIM64602.1"/>
    <property type="molecule type" value="Genomic_DNA"/>
</dbReference>
<keyword evidence="3" id="KW-1185">Reference proteome</keyword>
<dbReference type="STRING" id="1036808.A0A0C3AIA3"/>
<protein>
    <recommendedName>
        <fullName evidence="1">Helicase HerA-like C-terminal domain-containing protein</fullName>
    </recommendedName>
</protein>
<dbReference type="HOGENOM" id="CLU_161528_0_0_1"/>
<proteinExistence type="predicted"/>
<feature type="domain" description="Helicase HerA-like C-terminal" evidence="1">
    <location>
        <begin position="65"/>
        <end position="120"/>
    </location>
</feature>